<comment type="caution">
    <text evidence="1">The sequence shown here is derived from an EMBL/GenBank/DDBJ whole genome shotgun (WGS) entry which is preliminary data.</text>
</comment>
<organism evidence="1 2">
    <name type="scientific">Tanacetum coccineum</name>
    <dbReference type="NCBI Taxonomy" id="301880"/>
    <lineage>
        <taxon>Eukaryota</taxon>
        <taxon>Viridiplantae</taxon>
        <taxon>Streptophyta</taxon>
        <taxon>Embryophyta</taxon>
        <taxon>Tracheophyta</taxon>
        <taxon>Spermatophyta</taxon>
        <taxon>Magnoliopsida</taxon>
        <taxon>eudicotyledons</taxon>
        <taxon>Gunneridae</taxon>
        <taxon>Pentapetalae</taxon>
        <taxon>asterids</taxon>
        <taxon>campanulids</taxon>
        <taxon>Asterales</taxon>
        <taxon>Asteraceae</taxon>
        <taxon>Asteroideae</taxon>
        <taxon>Anthemideae</taxon>
        <taxon>Anthemidinae</taxon>
        <taxon>Tanacetum</taxon>
    </lineage>
</organism>
<evidence type="ECO:0000313" key="2">
    <source>
        <dbReference type="Proteomes" id="UP001151760"/>
    </source>
</evidence>
<evidence type="ECO:0000313" key="1">
    <source>
        <dbReference type="EMBL" id="GJT52235.1"/>
    </source>
</evidence>
<gene>
    <name evidence="1" type="ORF">Tco_0978392</name>
</gene>
<accession>A0ABQ5EMY6</accession>
<reference evidence="1" key="2">
    <citation type="submission" date="2022-01" db="EMBL/GenBank/DDBJ databases">
        <authorList>
            <person name="Yamashiro T."/>
            <person name="Shiraishi A."/>
            <person name="Satake H."/>
            <person name="Nakayama K."/>
        </authorList>
    </citation>
    <scope>NUCLEOTIDE SEQUENCE</scope>
</reference>
<name>A0ABQ5EMY6_9ASTR</name>
<keyword evidence="2" id="KW-1185">Reference proteome</keyword>
<protein>
    <submittedName>
        <fullName evidence="1">Uncharacterized protein</fullName>
    </submittedName>
</protein>
<dbReference type="Proteomes" id="UP001151760">
    <property type="component" value="Unassembled WGS sequence"/>
</dbReference>
<reference evidence="1" key="1">
    <citation type="journal article" date="2022" name="Int. J. Mol. Sci.">
        <title>Draft Genome of Tanacetum Coccineum: Genomic Comparison of Closely Related Tanacetum-Family Plants.</title>
        <authorList>
            <person name="Yamashiro T."/>
            <person name="Shiraishi A."/>
            <person name="Nakayama K."/>
            <person name="Satake H."/>
        </authorList>
    </citation>
    <scope>NUCLEOTIDE SEQUENCE</scope>
</reference>
<sequence length="405" mass="45516">MRILENTPSHSNFHDVGFRFCVISSYLESISKFDRADSNVIAVLFRHEVSELSHSYNIYVKACPVCLERKDLPRIRGTRGSASKSTTTKSAGNLNFSTFSSEEKAFLITDNGLRFMLGKESAAWLASLTFWENHRVIKKIFARVSKFSGNLLGIRALKGVNNGLRICTMRLNLDASECWRLGSFLFGTSIISMEACILCHLGSFHYFRRSRSRGIRGSLISNTASGGNTSNLPSVLVISLVLLNERKTGRSNLISNRGSITGISLIEISCGCLGNIFLNIVTINVAIVGETISEENLLDEFQNKIIPCENRSRGFFFKPNPGCTLERKWEKHKLYRRTRDVRELHRRSDLVEITDVSMRVFFVMSEELFVLNEGKQTMLKLKVVRGDLGHNDGIPRTHGGCFIAN</sequence>
<proteinExistence type="predicted"/>
<dbReference type="EMBL" id="BQNB010016477">
    <property type="protein sequence ID" value="GJT52235.1"/>
    <property type="molecule type" value="Genomic_DNA"/>
</dbReference>